<dbReference type="GO" id="GO:0016301">
    <property type="term" value="F:kinase activity"/>
    <property type="evidence" value="ECO:0007669"/>
    <property type="project" value="UniProtKB-KW"/>
</dbReference>
<evidence type="ECO:0000256" key="3">
    <source>
        <dbReference type="ARBA" id="ARBA00022679"/>
    </source>
</evidence>
<reference evidence="18 19" key="1">
    <citation type="submission" date="2016-10" db="EMBL/GenBank/DDBJ databases">
        <authorList>
            <person name="de Groot N.N."/>
        </authorList>
    </citation>
    <scope>NUCLEOTIDE SEQUENCE [LARGE SCALE GENOMIC DNA]</scope>
    <source>
        <strain evidence="18 19">CGMCC 4.5739</strain>
    </source>
</reference>
<dbReference type="InterPro" id="IPR036457">
    <property type="entry name" value="PPM-type-like_dom_sf"/>
</dbReference>
<dbReference type="Pfam" id="PF08447">
    <property type="entry name" value="PAS_3"/>
    <property type="match status" value="1"/>
</dbReference>
<keyword evidence="7" id="KW-0378">Hydrolase</keyword>
<dbReference type="PANTHER" id="PTHR43156:SF2">
    <property type="entry name" value="STAGE II SPORULATION PROTEIN E"/>
    <property type="match status" value="1"/>
</dbReference>
<dbReference type="PROSITE" id="PS50113">
    <property type="entry name" value="PAC"/>
    <property type="match status" value="1"/>
</dbReference>
<dbReference type="AlphaFoldDB" id="A0A1I1TTR8"/>
<keyword evidence="11" id="KW-0464">Manganese</keyword>
<evidence type="ECO:0000256" key="5">
    <source>
        <dbReference type="ARBA" id="ARBA00022741"/>
    </source>
</evidence>
<dbReference type="PANTHER" id="PTHR43156">
    <property type="entry name" value="STAGE II SPORULATION PROTEIN E-RELATED"/>
    <property type="match status" value="1"/>
</dbReference>
<dbReference type="InterPro" id="IPR029016">
    <property type="entry name" value="GAF-like_dom_sf"/>
</dbReference>
<dbReference type="InterPro" id="IPR013656">
    <property type="entry name" value="PAS_4"/>
</dbReference>
<dbReference type="EC" id="3.1.3.16" evidence="1"/>
<evidence type="ECO:0000256" key="2">
    <source>
        <dbReference type="ARBA" id="ARBA00022553"/>
    </source>
</evidence>
<dbReference type="CDD" id="cd16936">
    <property type="entry name" value="HATPase_RsbW-like"/>
    <property type="match status" value="1"/>
</dbReference>
<dbReference type="CDD" id="cd00130">
    <property type="entry name" value="PAS"/>
    <property type="match status" value="2"/>
</dbReference>
<evidence type="ECO:0000256" key="4">
    <source>
        <dbReference type="ARBA" id="ARBA00022723"/>
    </source>
</evidence>
<dbReference type="GO" id="GO:0046872">
    <property type="term" value="F:metal ion binding"/>
    <property type="evidence" value="ECO:0007669"/>
    <property type="project" value="UniProtKB-KW"/>
</dbReference>
<feature type="region of interest" description="Disordered" evidence="16">
    <location>
        <begin position="1"/>
        <end position="46"/>
    </location>
</feature>
<evidence type="ECO:0000256" key="13">
    <source>
        <dbReference type="ARBA" id="ARBA00056274"/>
    </source>
</evidence>
<protein>
    <recommendedName>
        <fullName evidence="1">protein-serine/threonine phosphatase</fullName>
        <ecNumber evidence="1">3.1.3.16</ecNumber>
    </recommendedName>
    <alternativeName>
        <fullName evidence="15">Protein-serine/threonine phosphatase</fullName>
    </alternativeName>
    <alternativeName>
        <fullName evidence="14">Serine/threonine-protein kinase</fullName>
    </alternativeName>
</protein>
<keyword evidence="5" id="KW-0547">Nucleotide-binding</keyword>
<dbReference type="EMBL" id="FOLM01000021">
    <property type="protein sequence ID" value="SFD62041.1"/>
    <property type="molecule type" value="Genomic_DNA"/>
</dbReference>
<dbReference type="Gene3D" id="3.30.565.10">
    <property type="entry name" value="Histidine kinase-like ATPase, C-terminal domain"/>
    <property type="match status" value="1"/>
</dbReference>
<comment type="catalytic activity">
    <reaction evidence="12">
        <text>O-phospho-L-seryl-[protein] + H2O = L-seryl-[protein] + phosphate</text>
        <dbReference type="Rhea" id="RHEA:20629"/>
        <dbReference type="Rhea" id="RHEA-COMP:9863"/>
        <dbReference type="Rhea" id="RHEA-COMP:11604"/>
        <dbReference type="ChEBI" id="CHEBI:15377"/>
        <dbReference type="ChEBI" id="CHEBI:29999"/>
        <dbReference type="ChEBI" id="CHEBI:43474"/>
        <dbReference type="ChEBI" id="CHEBI:83421"/>
        <dbReference type="EC" id="3.1.3.16"/>
    </reaction>
</comment>
<dbReference type="FunFam" id="3.30.565.10:FF:000028">
    <property type="entry name" value="PAS sensor protein"/>
    <property type="match status" value="1"/>
</dbReference>
<keyword evidence="19" id="KW-1185">Reference proteome</keyword>
<keyword evidence="4" id="KW-0479">Metal-binding</keyword>
<dbReference type="SMART" id="SM00331">
    <property type="entry name" value="PP2C_SIG"/>
    <property type="match status" value="1"/>
</dbReference>
<feature type="compositionally biased region" description="Gly residues" evidence="16">
    <location>
        <begin position="7"/>
        <end position="16"/>
    </location>
</feature>
<evidence type="ECO:0000256" key="12">
    <source>
        <dbReference type="ARBA" id="ARBA00047761"/>
    </source>
</evidence>
<evidence type="ECO:0000256" key="8">
    <source>
        <dbReference type="ARBA" id="ARBA00022840"/>
    </source>
</evidence>
<feature type="domain" description="PAC" evidence="17">
    <location>
        <begin position="307"/>
        <end position="359"/>
    </location>
</feature>
<dbReference type="InterPro" id="IPR013655">
    <property type="entry name" value="PAS_fold_3"/>
</dbReference>
<evidence type="ECO:0000256" key="16">
    <source>
        <dbReference type="SAM" id="MobiDB-lite"/>
    </source>
</evidence>
<dbReference type="Pfam" id="PF13581">
    <property type="entry name" value="HATPase_c_2"/>
    <property type="match status" value="1"/>
</dbReference>
<accession>A0A1I1TTR8</accession>
<feature type="compositionally biased region" description="Basic and acidic residues" evidence="16">
    <location>
        <begin position="33"/>
        <end position="44"/>
    </location>
</feature>
<dbReference type="SMART" id="SM00091">
    <property type="entry name" value="PAS"/>
    <property type="match status" value="1"/>
</dbReference>
<evidence type="ECO:0000259" key="17">
    <source>
        <dbReference type="PROSITE" id="PS50113"/>
    </source>
</evidence>
<keyword evidence="8" id="KW-0067">ATP-binding</keyword>
<feature type="region of interest" description="Disordered" evidence="16">
    <location>
        <begin position="1004"/>
        <end position="1035"/>
    </location>
</feature>
<evidence type="ECO:0000256" key="9">
    <source>
        <dbReference type="ARBA" id="ARBA00022842"/>
    </source>
</evidence>
<feature type="compositionally biased region" description="Polar residues" evidence="16">
    <location>
        <begin position="1007"/>
        <end position="1016"/>
    </location>
</feature>
<dbReference type="SMART" id="SM00086">
    <property type="entry name" value="PAC"/>
    <property type="match status" value="1"/>
</dbReference>
<dbReference type="Pfam" id="PF13185">
    <property type="entry name" value="GAF_2"/>
    <property type="match status" value="1"/>
</dbReference>
<dbReference type="Gene3D" id="3.60.40.10">
    <property type="entry name" value="PPM-type phosphatase domain"/>
    <property type="match status" value="1"/>
</dbReference>
<dbReference type="InterPro" id="IPR003594">
    <property type="entry name" value="HATPase_dom"/>
</dbReference>
<keyword evidence="9" id="KW-0460">Magnesium</keyword>
<dbReference type="SUPFAM" id="SSF55785">
    <property type="entry name" value="PYP-like sensor domain (PAS domain)"/>
    <property type="match status" value="2"/>
</dbReference>
<proteinExistence type="predicted"/>
<dbReference type="GO" id="GO:0005524">
    <property type="term" value="F:ATP binding"/>
    <property type="evidence" value="ECO:0007669"/>
    <property type="project" value="UniProtKB-KW"/>
</dbReference>
<evidence type="ECO:0000256" key="14">
    <source>
        <dbReference type="ARBA" id="ARBA00075117"/>
    </source>
</evidence>
<dbReference type="STRING" id="910347.SAMN05421773_12133"/>
<dbReference type="InterPro" id="IPR036890">
    <property type="entry name" value="HATPase_C_sf"/>
</dbReference>
<dbReference type="InterPro" id="IPR000014">
    <property type="entry name" value="PAS"/>
</dbReference>
<dbReference type="InterPro" id="IPR035965">
    <property type="entry name" value="PAS-like_dom_sf"/>
</dbReference>
<dbReference type="InterPro" id="IPR001932">
    <property type="entry name" value="PPM-type_phosphatase-like_dom"/>
</dbReference>
<evidence type="ECO:0000256" key="10">
    <source>
        <dbReference type="ARBA" id="ARBA00022912"/>
    </source>
</evidence>
<dbReference type="Proteomes" id="UP000199207">
    <property type="component" value="Unassembled WGS sequence"/>
</dbReference>
<evidence type="ECO:0000256" key="11">
    <source>
        <dbReference type="ARBA" id="ARBA00023211"/>
    </source>
</evidence>
<dbReference type="InterPro" id="IPR001610">
    <property type="entry name" value="PAC"/>
</dbReference>
<evidence type="ECO:0000313" key="19">
    <source>
        <dbReference type="Proteomes" id="UP000199207"/>
    </source>
</evidence>
<dbReference type="InterPro" id="IPR003018">
    <property type="entry name" value="GAF"/>
</dbReference>
<evidence type="ECO:0000256" key="15">
    <source>
        <dbReference type="ARBA" id="ARBA00081350"/>
    </source>
</evidence>
<comment type="function">
    <text evidence="13">Primarily acts as an independent SigF regulator that is sensitive to the osmosensory signal, mediating the cross talk of PknD with the SigF regulon. Possesses both phosphatase and kinase activities. The kinase domain functions as a classic anti-sigma factor-like kinase to phosphorylate the anti-anti-sigma factor domain at the canonical regulatory site, and the phosphatase domain antagonizes this activity.</text>
</comment>
<keyword evidence="6" id="KW-0418">Kinase</keyword>
<dbReference type="Gene3D" id="3.30.450.40">
    <property type="match status" value="1"/>
</dbReference>
<organism evidence="18 19">
    <name type="scientific">Streptomyces aidingensis</name>
    <dbReference type="NCBI Taxonomy" id="910347"/>
    <lineage>
        <taxon>Bacteria</taxon>
        <taxon>Bacillati</taxon>
        <taxon>Actinomycetota</taxon>
        <taxon>Actinomycetes</taxon>
        <taxon>Kitasatosporales</taxon>
        <taxon>Streptomycetaceae</taxon>
        <taxon>Streptomyces</taxon>
    </lineage>
</organism>
<dbReference type="NCBIfam" id="TIGR00229">
    <property type="entry name" value="sensory_box"/>
    <property type="match status" value="1"/>
</dbReference>
<keyword evidence="3" id="KW-0808">Transferase</keyword>
<evidence type="ECO:0000256" key="6">
    <source>
        <dbReference type="ARBA" id="ARBA00022777"/>
    </source>
</evidence>
<dbReference type="Pfam" id="PF08448">
    <property type="entry name" value="PAS_4"/>
    <property type="match status" value="1"/>
</dbReference>
<dbReference type="Gene3D" id="3.30.450.20">
    <property type="entry name" value="PAS domain"/>
    <property type="match status" value="2"/>
</dbReference>
<dbReference type="InterPro" id="IPR000700">
    <property type="entry name" value="PAS-assoc_C"/>
</dbReference>
<evidence type="ECO:0000313" key="18">
    <source>
        <dbReference type="EMBL" id="SFD62041.1"/>
    </source>
</evidence>
<keyword evidence="2" id="KW-0597">Phosphoprotein</keyword>
<gene>
    <name evidence="18" type="ORF">SAMN05421773_12133</name>
</gene>
<feature type="region of interest" description="Disordered" evidence="16">
    <location>
        <begin position="221"/>
        <end position="243"/>
    </location>
</feature>
<evidence type="ECO:0000256" key="7">
    <source>
        <dbReference type="ARBA" id="ARBA00022801"/>
    </source>
</evidence>
<dbReference type="RefSeq" id="WP_281254719.1">
    <property type="nucleotide sequence ID" value="NZ_FOLM01000021.1"/>
</dbReference>
<dbReference type="GO" id="GO:0004722">
    <property type="term" value="F:protein serine/threonine phosphatase activity"/>
    <property type="evidence" value="ECO:0007669"/>
    <property type="project" value="UniProtKB-EC"/>
</dbReference>
<dbReference type="Pfam" id="PF07228">
    <property type="entry name" value="SpoIIE"/>
    <property type="match status" value="1"/>
</dbReference>
<name>A0A1I1TTR8_9ACTN</name>
<dbReference type="InterPro" id="IPR052016">
    <property type="entry name" value="Bact_Sigma-Reg"/>
</dbReference>
<sequence>MPDARGGSAGGTGEPGGAARTPPPVPSLHPSARHGEPQPRDARGGHRMRLNLLAAVDEDRRDAEVVLTALQQAVAGLNGLGGMVHLPGGGMAGALYMVVASGLPEPLTRPWLVIPVRGANPPGRAARRNTAVWRPEFGPPDPFPGREQAARWPVALTAGVGHLAVPVPVAPRRRGALSVLCAADDEPGPAGRALLTDVVAWMADRLRPSRAVGPSPALLRALEHGGTEDGPPEGLTAGPADVPSTGYTWDLRTGAITSDRPIAEVLTGIDPDVQRGGIEAWTELIHPDDLPRVLTGFDEGLRQRGGFQTEYRMRRHDGGYLWVESHARTVTDAAGEPVGVVGTLWDSTEVHAAAESVGRALRHMSDGFLALDSDWRIGFLNHAAERLLGSSGELGGALLWDVPAVRAVPGLEKRCRAAAAEGRPAGFDVPWPDGASWYHLRLVPVPGGLTLYITDITERRLRESERAAAERAASERSALVQRVTRGLAEAVTAQDVVRAVADGMLAPFGATGLVVMVVVGDRLAVVGSRGYPESFTELLNGQRVSEHTSAPAGEALRTRTAFFVSSPEEFRARWPKAAELIHKGGKQSWAFLPLAVSGREIGTAVISFDRPRVLEEDERTLLIALSGLSAQALDRARLYDETTTRARTLQRSLLPRVLPELPAVTAAARYQPAAQGEDVGGDWYDLIPLSADRVALVIGDVMGHGMAEAATMGRLRTAVRTLSELELPPDEVLGHLNEIVGELGEDALATCLYGVYDPVTRRLEYASAGHPPPAVAGPDSAVTFPSGIPDPPLGVAAPPFETVVTELPADSLLALYTDGLVESPGRDIDRGMELLAGTLSAAVAAGRAGSPGPAAPAGSAGKLEELCATVTSALLPAHGELLDDAALLLARTHPLPAESIAEWPLPEHPMAAGRARELVREQLTAWGLGREELIMTTELVVSELVGNVIRHARGPIRLRMLRSRTLICEVSDASLTTPHIRHASATDEGGRGLQLVAALSQRWGTRHNPSGKSIWTEQPLPGTAAPQGATAPGSG</sequence>
<evidence type="ECO:0000256" key="1">
    <source>
        <dbReference type="ARBA" id="ARBA00013081"/>
    </source>
</evidence>
<keyword evidence="10" id="KW-0904">Protein phosphatase</keyword>
<feature type="compositionally biased region" description="Low complexity" evidence="16">
    <location>
        <begin position="1018"/>
        <end position="1035"/>
    </location>
</feature>
<dbReference type="FunFam" id="3.60.40.10:FF:000005">
    <property type="entry name" value="Serine/threonine protein phosphatase"/>
    <property type="match status" value="1"/>
</dbReference>
<dbReference type="SUPFAM" id="SSF55781">
    <property type="entry name" value="GAF domain-like"/>
    <property type="match status" value="1"/>
</dbReference>